<dbReference type="AlphaFoldDB" id="A0A0F9C9Q3"/>
<dbReference type="InterPro" id="IPR050351">
    <property type="entry name" value="BphY/WalK/GraS-like"/>
</dbReference>
<evidence type="ECO:0000256" key="3">
    <source>
        <dbReference type="ARBA" id="ARBA00022553"/>
    </source>
</evidence>
<dbReference type="PROSITE" id="PS50109">
    <property type="entry name" value="HIS_KIN"/>
    <property type="match status" value="1"/>
</dbReference>
<dbReference type="SMART" id="SM00388">
    <property type="entry name" value="HisKA"/>
    <property type="match status" value="1"/>
</dbReference>
<dbReference type="PRINTS" id="PR00344">
    <property type="entry name" value="BCTRLSENSOR"/>
</dbReference>
<keyword evidence="5" id="KW-0418">Kinase</keyword>
<dbReference type="CDD" id="cd06225">
    <property type="entry name" value="HAMP"/>
    <property type="match status" value="1"/>
</dbReference>
<protein>
    <recommendedName>
        <fullName evidence="2">histidine kinase</fullName>
        <ecNumber evidence="2">2.7.13.3</ecNumber>
    </recommendedName>
</protein>
<dbReference type="EC" id="2.7.13.3" evidence="2"/>
<proteinExistence type="predicted"/>
<dbReference type="SUPFAM" id="SSF47384">
    <property type="entry name" value="Homodimeric domain of signal transducing histidine kinase"/>
    <property type="match status" value="1"/>
</dbReference>
<feature type="domain" description="Histidine kinase" evidence="8">
    <location>
        <begin position="75"/>
        <end position="293"/>
    </location>
</feature>
<evidence type="ECO:0000256" key="4">
    <source>
        <dbReference type="ARBA" id="ARBA00022679"/>
    </source>
</evidence>
<dbReference type="GO" id="GO:0005886">
    <property type="term" value="C:plasma membrane"/>
    <property type="evidence" value="ECO:0007669"/>
    <property type="project" value="TreeGrafter"/>
</dbReference>
<dbReference type="InterPro" id="IPR003660">
    <property type="entry name" value="HAMP_dom"/>
</dbReference>
<organism evidence="10">
    <name type="scientific">marine sediment metagenome</name>
    <dbReference type="NCBI Taxonomy" id="412755"/>
    <lineage>
        <taxon>unclassified sequences</taxon>
        <taxon>metagenomes</taxon>
        <taxon>ecological metagenomes</taxon>
    </lineage>
</organism>
<sequence length="296" mass="31697">PLALVTAASLGHSISDLSRGASAMAAGDLSIRVPVYGSDEFARLAVTFNQMAEHLQAANHRQAELEQARRSLVAAVSHDLRTPLASLRAATEALRDGVVSDPPTVKRYLSSIQAEAQRLGGLIDDLFELSLIDSGNVRLDLEPTLLADLISETVESMNHQARLKKIHLSGQCQSDLTPILADPLKIQRVILNLVQNAIRHTPSDGAVSLEAREVEAAIAVSVTDNCGGIQQRDINRLFEPFYRGDPARLRDGTSAGLGLSIAKGIVEAHGGRIWVENSSSNGCRFSFTLPKLTAAA</sequence>
<comment type="caution">
    <text evidence="10">The sequence shown here is derived from an EMBL/GenBank/DDBJ whole genome shotgun (WGS) entry which is preliminary data.</text>
</comment>
<dbReference type="SMART" id="SM00304">
    <property type="entry name" value="HAMP"/>
    <property type="match status" value="1"/>
</dbReference>
<dbReference type="CDD" id="cd00075">
    <property type="entry name" value="HATPase"/>
    <property type="match status" value="1"/>
</dbReference>
<keyword evidence="4" id="KW-0808">Transferase</keyword>
<accession>A0A0F9C9Q3</accession>
<dbReference type="Pfam" id="PF02518">
    <property type="entry name" value="HATPase_c"/>
    <property type="match status" value="1"/>
</dbReference>
<evidence type="ECO:0000256" key="7">
    <source>
        <dbReference type="ARBA" id="ARBA00023136"/>
    </source>
</evidence>
<dbReference type="InterPro" id="IPR003594">
    <property type="entry name" value="HATPase_dom"/>
</dbReference>
<dbReference type="SUPFAM" id="SSF55874">
    <property type="entry name" value="ATPase domain of HSP90 chaperone/DNA topoisomerase II/histidine kinase"/>
    <property type="match status" value="1"/>
</dbReference>
<dbReference type="SUPFAM" id="SSF158472">
    <property type="entry name" value="HAMP domain-like"/>
    <property type="match status" value="1"/>
</dbReference>
<dbReference type="InterPro" id="IPR036890">
    <property type="entry name" value="HATPase_C_sf"/>
</dbReference>
<name>A0A0F9C9Q3_9ZZZZ</name>
<dbReference type="Pfam" id="PF00512">
    <property type="entry name" value="HisKA"/>
    <property type="match status" value="1"/>
</dbReference>
<dbReference type="InterPro" id="IPR005467">
    <property type="entry name" value="His_kinase_dom"/>
</dbReference>
<evidence type="ECO:0000259" key="8">
    <source>
        <dbReference type="PROSITE" id="PS50109"/>
    </source>
</evidence>
<dbReference type="Gene3D" id="6.10.340.10">
    <property type="match status" value="1"/>
</dbReference>
<evidence type="ECO:0000256" key="1">
    <source>
        <dbReference type="ARBA" id="ARBA00000085"/>
    </source>
</evidence>
<evidence type="ECO:0000256" key="6">
    <source>
        <dbReference type="ARBA" id="ARBA00023012"/>
    </source>
</evidence>
<dbReference type="FunFam" id="3.30.565.10:FF:000006">
    <property type="entry name" value="Sensor histidine kinase WalK"/>
    <property type="match status" value="1"/>
</dbReference>
<dbReference type="GO" id="GO:0000155">
    <property type="term" value="F:phosphorelay sensor kinase activity"/>
    <property type="evidence" value="ECO:0007669"/>
    <property type="project" value="InterPro"/>
</dbReference>
<evidence type="ECO:0000259" key="9">
    <source>
        <dbReference type="PROSITE" id="PS50885"/>
    </source>
</evidence>
<reference evidence="10" key="1">
    <citation type="journal article" date="2015" name="Nature">
        <title>Complex archaea that bridge the gap between prokaryotes and eukaryotes.</title>
        <authorList>
            <person name="Spang A."/>
            <person name="Saw J.H."/>
            <person name="Jorgensen S.L."/>
            <person name="Zaremba-Niedzwiedzka K."/>
            <person name="Martijn J."/>
            <person name="Lind A.E."/>
            <person name="van Eijk R."/>
            <person name="Schleper C."/>
            <person name="Guy L."/>
            <person name="Ettema T.J."/>
        </authorList>
    </citation>
    <scope>NUCLEOTIDE SEQUENCE</scope>
</reference>
<dbReference type="InterPro" id="IPR003661">
    <property type="entry name" value="HisK_dim/P_dom"/>
</dbReference>
<feature type="domain" description="HAMP" evidence="9">
    <location>
        <begin position="8"/>
        <end position="60"/>
    </location>
</feature>
<keyword evidence="3" id="KW-0597">Phosphoprotein</keyword>
<dbReference type="InterPro" id="IPR036097">
    <property type="entry name" value="HisK_dim/P_sf"/>
</dbReference>
<dbReference type="EMBL" id="LAZR01034147">
    <property type="protein sequence ID" value="KKL46128.1"/>
    <property type="molecule type" value="Genomic_DNA"/>
</dbReference>
<dbReference type="SMART" id="SM00387">
    <property type="entry name" value="HATPase_c"/>
    <property type="match status" value="1"/>
</dbReference>
<keyword evidence="7" id="KW-0472">Membrane</keyword>
<dbReference type="InterPro" id="IPR004358">
    <property type="entry name" value="Sig_transdc_His_kin-like_C"/>
</dbReference>
<comment type="catalytic activity">
    <reaction evidence="1">
        <text>ATP + protein L-histidine = ADP + protein N-phospho-L-histidine.</text>
        <dbReference type="EC" id="2.7.13.3"/>
    </reaction>
</comment>
<dbReference type="PROSITE" id="PS50885">
    <property type="entry name" value="HAMP"/>
    <property type="match status" value="1"/>
</dbReference>
<dbReference type="FunFam" id="1.10.287.130:FF:000001">
    <property type="entry name" value="Two-component sensor histidine kinase"/>
    <property type="match status" value="1"/>
</dbReference>
<evidence type="ECO:0000313" key="10">
    <source>
        <dbReference type="EMBL" id="KKL46128.1"/>
    </source>
</evidence>
<keyword evidence="6" id="KW-0902">Two-component regulatory system</keyword>
<evidence type="ECO:0000256" key="2">
    <source>
        <dbReference type="ARBA" id="ARBA00012438"/>
    </source>
</evidence>
<dbReference type="Gene3D" id="1.10.287.130">
    <property type="match status" value="1"/>
</dbReference>
<dbReference type="GO" id="GO:0004721">
    <property type="term" value="F:phosphoprotein phosphatase activity"/>
    <property type="evidence" value="ECO:0007669"/>
    <property type="project" value="TreeGrafter"/>
</dbReference>
<dbReference type="Gene3D" id="3.30.565.10">
    <property type="entry name" value="Histidine kinase-like ATPase, C-terminal domain"/>
    <property type="match status" value="1"/>
</dbReference>
<dbReference type="Pfam" id="PF00672">
    <property type="entry name" value="HAMP"/>
    <property type="match status" value="1"/>
</dbReference>
<dbReference type="PANTHER" id="PTHR45453">
    <property type="entry name" value="PHOSPHATE REGULON SENSOR PROTEIN PHOR"/>
    <property type="match status" value="1"/>
</dbReference>
<dbReference type="CDD" id="cd00082">
    <property type="entry name" value="HisKA"/>
    <property type="match status" value="1"/>
</dbReference>
<dbReference type="PANTHER" id="PTHR45453:SF1">
    <property type="entry name" value="PHOSPHATE REGULON SENSOR PROTEIN PHOR"/>
    <property type="match status" value="1"/>
</dbReference>
<dbReference type="GO" id="GO:0016036">
    <property type="term" value="P:cellular response to phosphate starvation"/>
    <property type="evidence" value="ECO:0007669"/>
    <property type="project" value="TreeGrafter"/>
</dbReference>
<evidence type="ECO:0000256" key="5">
    <source>
        <dbReference type="ARBA" id="ARBA00022777"/>
    </source>
</evidence>
<gene>
    <name evidence="10" type="ORF">LCGC14_2348670</name>
</gene>
<feature type="non-terminal residue" evidence="10">
    <location>
        <position position="1"/>
    </location>
</feature>